<dbReference type="Proteomes" id="UP000017668">
    <property type="component" value="Unassembled WGS sequence"/>
</dbReference>
<name>A0ABP2RYK8_RHILU</name>
<evidence type="ECO:0000256" key="2">
    <source>
        <dbReference type="ARBA" id="ARBA00023054"/>
    </source>
</evidence>
<organism evidence="3 4">
    <name type="scientific">Bradyrhizobium lupini HPC(L)</name>
    <dbReference type="NCBI Taxonomy" id="1229491"/>
    <lineage>
        <taxon>Bacteria</taxon>
        <taxon>Pseudomonadati</taxon>
        <taxon>Pseudomonadota</taxon>
        <taxon>Alphaproteobacteria</taxon>
        <taxon>Hyphomicrobiales</taxon>
        <taxon>Nitrobacteraceae</taxon>
        <taxon>Bradyrhizobium</taxon>
    </lineage>
</organism>
<reference evidence="3 4" key="1">
    <citation type="journal article" date="2013" name="Genome Announc.">
        <title>Genome Sequence of Rhizobium lupini HPC(L) Isolated from Saline Desert Soil, Kutch (Gujarat).</title>
        <authorList>
            <person name="Agarwal L."/>
            <person name="Purohit H.J."/>
        </authorList>
    </citation>
    <scope>NUCLEOTIDE SEQUENCE [LARGE SCALE GENOMIC DNA]</scope>
    <source>
        <strain evidence="4">HPC(L)</strain>
    </source>
</reference>
<dbReference type="EMBL" id="AMQQ01000001">
    <property type="protein sequence ID" value="EKJ97612.1"/>
    <property type="molecule type" value="Genomic_DNA"/>
</dbReference>
<gene>
    <name evidence="3" type="ORF">C241_00840</name>
</gene>
<sequence length="494" mass="53790">MLFNKTGVRAMLFRNRDKEKPQGASVRLASYTVLGVVATVFSSSVFPPVFTSQTNRALINAPVIPLTTPISGVVKISGNGRAAVENDKVDNTTLIGLKVQLAALDNELRQKNAIIGDYASRVDNLNNDLLSQQAALLQRTESDLEAAKAALQMVTYSTRIAKAEAVRKQKLVAKGVYFGIGDDIADTIQLEDTKLQAAKVAVDKLNKEMSFARQGIYIGSDLQSLQNLQQEIRTRSADLLQIQMQMTTMQTRKSELEALASAEAARIDRLTRADLAIPPGTTLYKPVAVTGREVVAGDTLAEALDCRNAFVVAIFSERQAQALSVGSRVKVNADAWAQEADGVVERLVPRTTERVDLDYAVPFPPTERRELYAYIRMAGTSESQFMNNGVCSVGTWVSVSLPREWLGKTREYVHEASASLFQFAQASASEMPDVRQAAWTLIETSREKIFEQMGMGGQPQQPPGIAAPTTKPDIITQHAISGADATAKAPRTQS</sequence>
<evidence type="ECO:0000256" key="1">
    <source>
        <dbReference type="ARBA" id="ARBA00004196"/>
    </source>
</evidence>
<comment type="subcellular location">
    <subcellularLocation>
        <location evidence="1">Cell envelope</location>
    </subcellularLocation>
</comment>
<dbReference type="PANTHER" id="PTHR32347">
    <property type="entry name" value="EFFLUX SYSTEM COMPONENT YKNX-RELATED"/>
    <property type="match status" value="1"/>
</dbReference>
<evidence type="ECO:0000313" key="3">
    <source>
        <dbReference type="EMBL" id="EKJ97612.1"/>
    </source>
</evidence>
<evidence type="ECO:0000313" key="4">
    <source>
        <dbReference type="Proteomes" id="UP000017668"/>
    </source>
</evidence>
<proteinExistence type="predicted"/>
<comment type="caution">
    <text evidence="3">The sequence shown here is derived from an EMBL/GenBank/DDBJ whole genome shotgun (WGS) entry which is preliminary data.</text>
</comment>
<keyword evidence="2" id="KW-0175">Coiled coil</keyword>
<dbReference type="PANTHER" id="PTHR32347:SF29">
    <property type="entry name" value="UPF0194 MEMBRANE PROTEIN YBHG"/>
    <property type="match status" value="1"/>
</dbReference>
<dbReference type="InterPro" id="IPR050465">
    <property type="entry name" value="UPF0194_transport"/>
</dbReference>
<accession>A0ABP2RYK8</accession>
<keyword evidence="4" id="KW-1185">Reference proteome</keyword>
<protein>
    <recommendedName>
        <fullName evidence="5">HlyD family secretion protein</fullName>
    </recommendedName>
</protein>
<evidence type="ECO:0008006" key="5">
    <source>
        <dbReference type="Google" id="ProtNLM"/>
    </source>
</evidence>